<organism evidence="1 2">
    <name type="scientific">Hymenobacter nitidus</name>
    <dbReference type="NCBI Taxonomy" id="2880929"/>
    <lineage>
        <taxon>Bacteria</taxon>
        <taxon>Pseudomonadati</taxon>
        <taxon>Bacteroidota</taxon>
        <taxon>Cytophagia</taxon>
        <taxon>Cytophagales</taxon>
        <taxon>Hymenobacteraceae</taxon>
        <taxon>Hymenobacter</taxon>
    </lineage>
</organism>
<proteinExistence type="predicted"/>
<keyword evidence="2" id="KW-1185">Reference proteome</keyword>
<evidence type="ECO:0000313" key="2">
    <source>
        <dbReference type="Proteomes" id="UP001165297"/>
    </source>
</evidence>
<reference evidence="1" key="1">
    <citation type="submission" date="2021-10" db="EMBL/GenBank/DDBJ databases">
        <authorList>
            <person name="Dean J.D."/>
            <person name="Kim M.K."/>
            <person name="Newey C.N."/>
            <person name="Stoker T.S."/>
            <person name="Thompson D.W."/>
            <person name="Grose J.H."/>
        </authorList>
    </citation>
    <scope>NUCLEOTIDE SEQUENCE</scope>
    <source>
        <strain evidence="1">BT635</strain>
    </source>
</reference>
<accession>A0ABS8ADX6</accession>
<protein>
    <submittedName>
        <fullName evidence="1">Uncharacterized protein</fullName>
    </submittedName>
</protein>
<dbReference type="Proteomes" id="UP001165297">
    <property type="component" value="Unassembled WGS sequence"/>
</dbReference>
<dbReference type="RefSeq" id="WP_226186538.1">
    <property type="nucleotide sequence ID" value="NZ_JAJADQ010000006.1"/>
</dbReference>
<evidence type="ECO:0000313" key="1">
    <source>
        <dbReference type="EMBL" id="MCB2378628.1"/>
    </source>
</evidence>
<dbReference type="EMBL" id="JAJADQ010000006">
    <property type="protein sequence ID" value="MCB2378628.1"/>
    <property type="molecule type" value="Genomic_DNA"/>
</dbReference>
<name>A0ABS8ADX6_9BACT</name>
<gene>
    <name evidence="1" type="ORF">LGH70_13590</name>
</gene>
<comment type="caution">
    <text evidence="1">The sequence shown here is derived from an EMBL/GenBank/DDBJ whole genome shotgun (WGS) entry which is preliminary data.</text>
</comment>
<sequence>MPLHVDETEAQFEARWWELMNEMRARFGKKPDLNALLLLIGVQELGQGAGPFTKEQKQDLMHIATCRLFSLSGHYALDHVDEEGWPHYTLVRPVPFANLKEQERMLKWHILEYFEAFMKEDPTLGSE</sequence>